<proteinExistence type="predicted"/>
<dbReference type="PIRSF" id="PIRSF020565">
    <property type="entry name" value="3Ho_Ac_ACP_DH_prd"/>
    <property type="match status" value="1"/>
</dbReference>
<dbReference type="STRING" id="44933.SAMN05660971_03455"/>
<dbReference type="Proteomes" id="UP000321726">
    <property type="component" value="Unassembled WGS sequence"/>
</dbReference>
<evidence type="ECO:0000313" key="4">
    <source>
        <dbReference type="Proteomes" id="UP000321726"/>
    </source>
</evidence>
<sequence length="173" mass="18885">MNTTQRLSPMPTLPPIEQLVPHQAGMCLLDDVREIGEEHLCASICPSRDDLFADDSGIPGWTGLEWMAQAIAAWSGHVARSGGNKPHLGFLLGTRRYTCDVGHFSFDCRYHVRIELDYMADNGLGAFRGQILDEHGQSVASATLNVFQPDSDTMLDAMLGEGQLNKDQPGGSQ</sequence>
<dbReference type="EMBL" id="FRCA01000010">
    <property type="protein sequence ID" value="SHM63316.1"/>
    <property type="molecule type" value="Genomic_DNA"/>
</dbReference>
<dbReference type="Gene3D" id="3.10.129.10">
    <property type="entry name" value="Hotdog Thioesterase"/>
    <property type="match status" value="1"/>
</dbReference>
<reference evidence="2 3" key="1">
    <citation type="submission" date="2016-11" db="EMBL/GenBank/DDBJ databases">
        <authorList>
            <person name="Jaros S."/>
            <person name="Januszkiewicz K."/>
            <person name="Wedrychowicz H."/>
        </authorList>
    </citation>
    <scope>NUCLEOTIDE SEQUENCE [LARGE SCALE GENOMIC DNA]</scope>
    <source>
        <strain evidence="2 3">DSM 4740</strain>
    </source>
</reference>
<dbReference type="Pfam" id="PF22817">
    <property type="entry name" value="ApeP-like"/>
    <property type="match status" value="1"/>
</dbReference>
<dbReference type="RefSeq" id="WP_073436457.1">
    <property type="nucleotide sequence ID" value="NZ_BJXU01000144.1"/>
</dbReference>
<dbReference type="EMBL" id="BJXU01000144">
    <property type="protein sequence ID" value="GEN25449.1"/>
    <property type="molecule type" value="Genomic_DNA"/>
</dbReference>
<name>A0A1M7KDD5_9GAMM</name>
<protein>
    <submittedName>
        <fullName evidence="1">3-hydroxydecanoyl-ACP dehydratase</fullName>
    </submittedName>
    <submittedName>
        <fullName evidence="2">Predicted 3-hydroxylacyl-ACP dehydratase, HotDog domain</fullName>
    </submittedName>
</protein>
<gene>
    <name evidence="1" type="ORF">HCU01_33980</name>
    <name evidence="2" type="ORF">SAMN05660971_03455</name>
</gene>
<dbReference type="Proteomes" id="UP000184123">
    <property type="component" value="Unassembled WGS sequence"/>
</dbReference>
<dbReference type="SUPFAM" id="SSF54637">
    <property type="entry name" value="Thioesterase/thiol ester dehydrase-isomerase"/>
    <property type="match status" value="1"/>
</dbReference>
<keyword evidence="4" id="KW-1185">Reference proteome</keyword>
<evidence type="ECO:0000313" key="3">
    <source>
        <dbReference type="Proteomes" id="UP000184123"/>
    </source>
</evidence>
<evidence type="ECO:0000313" key="1">
    <source>
        <dbReference type="EMBL" id="GEN25449.1"/>
    </source>
</evidence>
<organism evidence="2 3">
    <name type="scientific">Halomonas cupida</name>
    <dbReference type="NCBI Taxonomy" id="44933"/>
    <lineage>
        <taxon>Bacteria</taxon>
        <taxon>Pseudomonadati</taxon>
        <taxon>Pseudomonadota</taxon>
        <taxon>Gammaproteobacteria</taxon>
        <taxon>Oceanospirillales</taxon>
        <taxon>Halomonadaceae</taxon>
        <taxon>Halomonas</taxon>
    </lineage>
</organism>
<dbReference type="InterPro" id="IPR029069">
    <property type="entry name" value="HotDog_dom_sf"/>
</dbReference>
<dbReference type="InterPro" id="IPR016776">
    <property type="entry name" value="ApeP-like_dehydratase"/>
</dbReference>
<evidence type="ECO:0000313" key="2">
    <source>
        <dbReference type="EMBL" id="SHM63316.1"/>
    </source>
</evidence>
<reference evidence="1 4" key="2">
    <citation type="submission" date="2019-07" db="EMBL/GenBank/DDBJ databases">
        <title>Whole genome shotgun sequence of Halomonas cupida NBRC 102219.</title>
        <authorList>
            <person name="Hosoyama A."/>
            <person name="Uohara A."/>
            <person name="Ohji S."/>
            <person name="Ichikawa N."/>
        </authorList>
    </citation>
    <scope>NUCLEOTIDE SEQUENCE [LARGE SCALE GENOMIC DNA]</scope>
    <source>
        <strain evidence="1 4">NBRC 102219</strain>
    </source>
</reference>
<dbReference type="AlphaFoldDB" id="A0A1M7KDD5"/>
<accession>A0A1M7KDD5</accession>